<sequence>MGVGVGGGIDTSSVSGEIAVKKVGSQMGSGRGDKRNCVVPSAAAEMTPKRTLDSRPRDAKGRLLPKGVKVPEVVLPIPVNGSAPVDSEAVIENLREILVDAGYDREKQLKLVDGVITKAEELLDAKKKISLGRAGLSEEMEDSPTQLGASRLLAEILAMMPSKAAKAKVGPQTVNIIVQARFLAVIREER</sequence>
<comment type="caution">
    <text evidence="1">The sequence shown here is derived from an EMBL/GenBank/DDBJ whole genome shotgun (WGS) entry which is preliminary data.</text>
</comment>
<dbReference type="EMBL" id="LAZR01010277">
    <property type="protein sequence ID" value="KKM67846.1"/>
    <property type="molecule type" value="Genomic_DNA"/>
</dbReference>
<dbReference type="AlphaFoldDB" id="A0A0F9JZH4"/>
<reference evidence="1" key="1">
    <citation type="journal article" date="2015" name="Nature">
        <title>Complex archaea that bridge the gap between prokaryotes and eukaryotes.</title>
        <authorList>
            <person name="Spang A."/>
            <person name="Saw J.H."/>
            <person name="Jorgensen S.L."/>
            <person name="Zaremba-Niedzwiedzka K."/>
            <person name="Martijn J."/>
            <person name="Lind A.E."/>
            <person name="van Eijk R."/>
            <person name="Schleper C."/>
            <person name="Guy L."/>
            <person name="Ettema T.J."/>
        </authorList>
    </citation>
    <scope>NUCLEOTIDE SEQUENCE</scope>
</reference>
<proteinExistence type="predicted"/>
<name>A0A0F9JZH4_9ZZZZ</name>
<gene>
    <name evidence="1" type="ORF">LCGC14_1466990</name>
</gene>
<evidence type="ECO:0000313" key="1">
    <source>
        <dbReference type="EMBL" id="KKM67846.1"/>
    </source>
</evidence>
<accession>A0A0F9JZH4</accession>
<organism evidence="1">
    <name type="scientific">marine sediment metagenome</name>
    <dbReference type="NCBI Taxonomy" id="412755"/>
    <lineage>
        <taxon>unclassified sequences</taxon>
        <taxon>metagenomes</taxon>
        <taxon>ecological metagenomes</taxon>
    </lineage>
</organism>
<protein>
    <submittedName>
        <fullName evidence="1">Uncharacterized protein</fullName>
    </submittedName>
</protein>